<evidence type="ECO:0000313" key="2">
    <source>
        <dbReference type="EMBL" id="GAA4779414.1"/>
    </source>
</evidence>
<protein>
    <submittedName>
        <fullName evidence="2">Uncharacterized protein</fullName>
    </submittedName>
</protein>
<evidence type="ECO:0000256" key="1">
    <source>
        <dbReference type="SAM" id="MobiDB-lite"/>
    </source>
</evidence>
<feature type="region of interest" description="Disordered" evidence="1">
    <location>
        <begin position="106"/>
        <end position="125"/>
    </location>
</feature>
<organism evidence="2 3">
    <name type="scientific">Olivibacter ginsenosidimutans</name>
    <dbReference type="NCBI Taxonomy" id="1176537"/>
    <lineage>
        <taxon>Bacteria</taxon>
        <taxon>Pseudomonadati</taxon>
        <taxon>Bacteroidota</taxon>
        <taxon>Sphingobacteriia</taxon>
        <taxon>Sphingobacteriales</taxon>
        <taxon>Sphingobacteriaceae</taxon>
        <taxon>Olivibacter</taxon>
    </lineage>
</organism>
<sequence length="125" mass="14523">MESSKKEKIYVNTLNWGVTDDHQISAISLNADKVRDRSDTVGSVKGLDPFVYRFKDDTLTLYFDGEVNYRLLDKMKTVFVRYQTLDKGKYRTVYAKAINRIDGYSTVPPRKDVDYPSDMPLPKER</sequence>
<comment type="caution">
    <text evidence="2">The sequence shown here is derived from an EMBL/GenBank/DDBJ whole genome shotgun (WGS) entry which is preliminary data.</text>
</comment>
<gene>
    <name evidence="2" type="ORF">GCM10023231_02730</name>
</gene>
<proteinExistence type="predicted"/>
<keyword evidence="3" id="KW-1185">Reference proteome</keyword>
<dbReference type="Proteomes" id="UP001501411">
    <property type="component" value="Unassembled WGS sequence"/>
</dbReference>
<name>A0ABP9ADR2_9SPHI</name>
<accession>A0ABP9ADR2</accession>
<evidence type="ECO:0000313" key="3">
    <source>
        <dbReference type="Proteomes" id="UP001501411"/>
    </source>
</evidence>
<dbReference type="EMBL" id="BAABIQ010000002">
    <property type="protein sequence ID" value="GAA4779414.1"/>
    <property type="molecule type" value="Genomic_DNA"/>
</dbReference>
<reference evidence="3" key="1">
    <citation type="journal article" date="2019" name="Int. J. Syst. Evol. Microbiol.">
        <title>The Global Catalogue of Microorganisms (GCM) 10K type strain sequencing project: providing services to taxonomists for standard genome sequencing and annotation.</title>
        <authorList>
            <consortium name="The Broad Institute Genomics Platform"/>
            <consortium name="The Broad Institute Genome Sequencing Center for Infectious Disease"/>
            <person name="Wu L."/>
            <person name="Ma J."/>
        </authorList>
    </citation>
    <scope>NUCLEOTIDE SEQUENCE [LARGE SCALE GENOMIC DNA]</scope>
    <source>
        <strain evidence="3">JCM 18200</strain>
    </source>
</reference>